<name>A0A9X3MRL8_9ACTN</name>
<comment type="similarity">
    <text evidence="1">Belongs to the universal stress protein A family.</text>
</comment>
<dbReference type="SUPFAM" id="SSF52402">
    <property type="entry name" value="Adenine nucleotide alpha hydrolases-like"/>
    <property type="match status" value="2"/>
</dbReference>
<dbReference type="RefSeq" id="WP_270040921.1">
    <property type="nucleotide sequence ID" value="NZ_JAPDOD010000013.1"/>
</dbReference>
<evidence type="ECO:0000313" key="3">
    <source>
        <dbReference type="EMBL" id="MDA0161706.1"/>
    </source>
</evidence>
<dbReference type="InterPro" id="IPR006016">
    <property type="entry name" value="UspA"/>
</dbReference>
<feature type="domain" description="UspA" evidence="2">
    <location>
        <begin position="150"/>
        <end position="288"/>
    </location>
</feature>
<reference evidence="3" key="1">
    <citation type="submission" date="2022-10" db="EMBL/GenBank/DDBJ databases">
        <title>The WGS of Solirubrobacter ginsenosidimutans DSM 21036.</title>
        <authorList>
            <person name="Jiang Z."/>
        </authorList>
    </citation>
    <scope>NUCLEOTIDE SEQUENCE</scope>
    <source>
        <strain evidence="3">DSM 21036</strain>
    </source>
</reference>
<dbReference type="PANTHER" id="PTHR46268">
    <property type="entry name" value="STRESS RESPONSE PROTEIN NHAX"/>
    <property type="match status" value="1"/>
</dbReference>
<feature type="domain" description="UspA" evidence="2">
    <location>
        <begin position="2"/>
        <end position="139"/>
    </location>
</feature>
<dbReference type="InterPro" id="IPR006015">
    <property type="entry name" value="Universal_stress_UspA"/>
</dbReference>
<dbReference type="AlphaFoldDB" id="A0A9X3MRL8"/>
<dbReference type="CDD" id="cd00293">
    <property type="entry name" value="USP-like"/>
    <property type="match status" value="1"/>
</dbReference>
<protein>
    <submittedName>
        <fullName evidence="3">Universal stress protein</fullName>
    </submittedName>
</protein>
<organism evidence="3 4">
    <name type="scientific">Solirubrobacter ginsenosidimutans</name>
    <dbReference type="NCBI Taxonomy" id="490573"/>
    <lineage>
        <taxon>Bacteria</taxon>
        <taxon>Bacillati</taxon>
        <taxon>Actinomycetota</taxon>
        <taxon>Thermoleophilia</taxon>
        <taxon>Solirubrobacterales</taxon>
        <taxon>Solirubrobacteraceae</taxon>
        <taxon>Solirubrobacter</taxon>
    </lineage>
</organism>
<proteinExistence type="inferred from homology"/>
<sequence>MSTILIGVESSERSEDAIAFGRRLADVAGAYVIVANAYPYSDLPSRASNASYREALREEALETVGQMRDRLEPISGDRTMIRIIADPSPAKALHRVAHAEQASLVIVGSSHTGRAGRVLPGSTGERLLHGSPCAVAIVPRDYRTHADQPIRRIGVAYNNTEEARAAVAAAVPLARALGAELEIIGIASTEYLTSPALMGAADIATLRSDIERHVQEALDEVAGNVAADIVTHTRRATGDAEGLLTAQTQTLDLLVMGSRGYGPLHAVITGGVSGRLVRTSHCPVIVIPRGVEAPFETLFGPATATTA</sequence>
<dbReference type="PANTHER" id="PTHR46268:SF6">
    <property type="entry name" value="UNIVERSAL STRESS PROTEIN UP12"/>
    <property type="match status" value="1"/>
</dbReference>
<evidence type="ECO:0000259" key="2">
    <source>
        <dbReference type="Pfam" id="PF00582"/>
    </source>
</evidence>
<dbReference type="Pfam" id="PF00582">
    <property type="entry name" value="Usp"/>
    <property type="match status" value="2"/>
</dbReference>
<dbReference type="Proteomes" id="UP001149140">
    <property type="component" value="Unassembled WGS sequence"/>
</dbReference>
<comment type="caution">
    <text evidence="3">The sequence shown here is derived from an EMBL/GenBank/DDBJ whole genome shotgun (WGS) entry which is preliminary data.</text>
</comment>
<gene>
    <name evidence="3" type="ORF">OM076_15615</name>
</gene>
<evidence type="ECO:0000256" key="1">
    <source>
        <dbReference type="ARBA" id="ARBA00008791"/>
    </source>
</evidence>
<dbReference type="Gene3D" id="3.40.50.12370">
    <property type="match status" value="1"/>
</dbReference>
<evidence type="ECO:0000313" key="4">
    <source>
        <dbReference type="Proteomes" id="UP001149140"/>
    </source>
</evidence>
<dbReference type="EMBL" id="JAPDOD010000013">
    <property type="protein sequence ID" value="MDA0161706.1"/>
    <property type="molecule type" value="Genomic_DNA"/>
</dbReference>
<accession>A0A9X3MRL8</accession>
<keyword evidence="4" id="KW-1185">Reference proteome</keyword>
<dbReference type="PRINTS" id="PR01438">
    <property type="entry name" value="UNVRSLSTRESS"/>
</dbReference>